<dbReference type="GO" id="GO:0016620">
    <property type="term" value="F:oxidoreductase activity, acting on the aldehyde or oxo group of donors, NAD or NADP as acceptor"/>
    <property type="evidence" value="ECO:0007669"/>
    <property type="project" value="InterPro"/>
</dbReference>
<dbReference type="KEGG" id="kfv:AS188_04780"/>
<reference evidence="5 7" key="1">
    <citation type="submission" date="2015-11" db="EMBL/GenBank/DDBJ databases">
        <title>Complete Genome Sequence of Kocuria flava strain HO-9041.</title>
        <authorList>
            <person name="Zhou M."/>
            <person name="Dai J."/>
        </authorList>
    </citation>
    <scope>NUCLEOTIDE SEQUENCE [LARGE SCALE GENOMIC DNA]</scope>
    <source>
        <strain evidence="5 7">HO-9041</strain>
    </source>
</reference>
<evidence type="ECO:0000259" key="4">
    <source>
        <dbReference type="Pfam" id="PF00171"/>
    </source>
</evidence>
<dbReference type="Gene3D" id="3.40.605.10">
    <property type="entry name" value="Aldehyde Dehydrogenase, Chain A, domain 1"/>
    <property type="match status" value="1"/>
</dbReference>
<dbReference type="InterPro" id="IPR016163">
    <property type="entry name" value="Ald_DH_C"/>
</dbReference>
<evidence type="ECO:0000313" key="8">
    <source>
        <dbReference type="Proteomes" id="UP000321155"/>
    </source>
</evidence>
<dbReference type="Proteomes" id="UP000321155">
    <property type="component" value="Unassembled WGS sequence"/>
</dbReference>
<dbReference type="PANTHER" id="PTHR42986:SF1">
    <property type="entry name" value="BENZALDEHYDE DEHYDROGENASE YFMT"/>
    <property type="match status" value="1"/>
</dbReference>
<keyword evidence="8" id="KW-1185">Reference proteome</keyword>
<evidence type="ECO:0000313" key="5">
    <source>
        <dbReference type="EMBL" id="ALU39183.1"/>
    </source>
</evidence>
<dbReference type="EMBL" id="BJZR01000125">
    <property type="protein sequence ID" value="GEO93499.1"/>
    <property type="molecule type" value="Genomic_DNA"/>
</dbReference>
<name>A0A0U3HUY3_9MICC</name>
<dbReference type="AlphaFoldDB" id="A0A0U3HUY3"/>
<evidence type="ECO:0000313" key="6">
    <source>
        <dbReference type="EMBL" id="GEO93499.1"/>
    </source>
</evidence>
<accession>A0A0U3HUY3</accession>
<dbReference type="OrthoDB" id="6882680at2"/>
<dbReference type="EMBL" id="CP013254">
    <property type="protein sequence ID" value="ALU39183.1"/>
    <property type="molecule type" value="Genomic_DNA"/>
</dbReference>
<dbReference type="Gene3D" id="3.40.309.10">
    <property type="entry name" value="Aldehyde Dehydrogenase, Chain A, domain 2"/>
    <property type="match status" value="1"/>
</dbReference>
<keyword evidence="2" id="KW-0560">Oxidoreductase</keyword>
<keyword evidence="3" id="KW-0520">NAD</keyword>
<feature type="domain" description="Aldehyde dehydrogenase" evidence="4">
    <location>
        <begin position="14"/>
        <end position="475"/>
    </location>
</feature>
<dbReference type="Proteomes" id="UP000057181">
    <property type="component" value="Chromosome"/>
</dbReference>
<organism evidence="5 7">
    <name type="scientific">Kocuria flava</name>
    <dbReference type="NCBI Taxonomy" id="446860"/>
    <lineage>
        <taxon>Bacteria</taxon>
        <taxon>Bacillati</taxon>
        <taxon>Actinomycetota</taxon>
        <taxon>Actinomycetes</taxon>
        <taxon>Micrococcales</taxon>
        <taxon>Micrococcaceae</taxon>
        <taxon>Kocuria</taxon>
    </lineage>
</organism>
<protein>
    <submittedName>
        <fullName evidence="5">Salicylaldehyde dehydrogenase</fullName>
    </submittedName>
</protein>
<dbReference type="InterPro" id="IPR016161">
    <property type="entry name" value="Ald_DH/histidinol_DH"/>
</dbReference>
<evidence type="ECO:0000256" key="1">
    <source>
        <dbReference type="ARBA" id="ARBA00009986"/>
    </source>
</evidence>
<dbReference type="InterPro" id="IPR016162">
    <property type="entry name" value="Ald_DH_N"/>
</dbReference>
<gene>
    <name evidence="6" type="primary">vdh</name>
    <name evidence="5" type="ORF">AS188_04780</name>
    <name evidence="6" type="ORF">KFL01_28050</name>
</gene>
<comment type="similarity">
    <text evidence="1">Belongs to the aldehyde dehydrogenase family.</text>
</comment>
<dbReference type="RefSeq" id="WP_058857895.1">
    <property type="nucleotide sequence ID" value="NZ_BJZR01000125.1"/>
</dbReference>
<evidence type="ECO:0000256" key="3">
    <source>
        <dbReference type="ARBA" id="ARBA00023027"/>
    </source>
</evidence>
<reference evidence="6 8" key="2">
    <citation type="submission" date="2019-07" db="EMBL/GenBank/DDBJ databases">
        <title>Whole genome shotgun sequence of Kocuria flava NBRC 107626.</title>
        <authorList>
            <person name="Hosoyama A."/>
            <person name="Uohara A."/>
            <person name="Ohji S."/>
            <person name="Ichikawa N."/>
        </authorList>
    </citation>
    <scope>NUCLEOTIDE SEQUENCE [LARGE SCALE GENOMIC DNA]</scope>
    <source>
        <strain evidence="6 8">NBRC 107626</strain>
    </source>
</reference>
<dbReference type="Pfam" id="PF00171">
    <property type="entry name" value="Aldedh"/>
    <property type="match status" value="1"/>
</dbReference>
<sequence length="487" mass="51348">MTITRDLIIGGEHVPAQSGRTTEDLNPYTGEVFARVAAAGPDDVHRAVGAAADAAEAWAATVPNERRRIFLRAADIFESRLEEGARIMAEEVGGVRGWAEFNTHLAANILREAAGATTLPQGEVLATDMPGVISMSVRQPYGVVAAISPWNAPFILGMRAIAVPLAVGNTVVLKPSEDAPLACGLFLADALVEAGLPAGVLNVVTNDRADAAGVVEALISDQRVRMVNFTGSTSVGRTIGTLAAQHLKPAVLELGGKNSLVVLEDADLDYAVDAAAFGAYMNAGQICMSVDRVLVDRSIAAEFTERFAAKVRDLPTGDPTDPATVIGPAVNPRSAQRQYGLIEDAVAKGATVRAGGHRLENSLVPATVLTDVTPQMDIFHDEIFGAVTVVFEVDGPDDAVEFANNTNYGLTAGVITENLGEGWDVAKRLKTGIVHVNDQSVADEPQAPFGGIQESGYGKFGGQAGVESFSERRWITVQEEGHARFPF</sequence>
<evidence type="ECO:0000313" key="7">
    <source>
        <dbReference type="Proteomes" id="UP000057181"/>
    </source>
</evidence>
<dbReference type="SUPFAM" id="SSF53720">
    <property type="entry name" value="ALDH-like"/>
    <property type="match status" value="1"/>
</dbReference>
<evidence type="ECO:0000256" key="2">
    <source>
        <dbReference type="ARBA" id="ARBA00023002"/>
    </source>
</evidence>
<proteinExistence type="inferred from homology"/>
<dbReference type="FunFam" id="3.40.605.10:FF:000007">
    <property type="entry name" value="NAD/NADP-dependent betaine aldehyde dehydrogenase"/>
    <property type="match status" value="1"/>
</dbReference>
<dbReference type="InterPro" id="IPR015590">
    <property type="entry name" value="Aldehyde_DH_dom"/>
</dbReference>
<dbReference type="PANTHER" id="PTHR42986">
    <property type="entry name" value="BENZALDEHYDE DEHYDROGENASE YFMT"/>
    <property type="match status" value="1"/>
</dbReference>
<dbReference type="STRING" id="446860.AS188_04780"/>